<name>A0A396Z9Q1_9LEPT</name>
<accession>A0A396Z9Q1</accession>
<dbReference type="EMBL" id="QHCT01000003">
    <property type="protein sequence ID" value="RHX89860.1"/>
    <property type="molecule type" value="Genomic_DNA"/>
</dbReference>
<reference evidence="2" key="1">
    <citation type="submission" date="2018-05" db="EMBL/GenBank/DDBJ databases">
        <title>Leptospira yasudae sp. nov. and Leptospira stimsonii sp. nov., two pathogenic species of the genus Leptospira isolated from environmental sources.</title>
        <authorList>
            <person name="Casanovas-Massana A."/>
            <person name="Hamond C."/>
            <person name="Santos L.A."/>
            <person name="Hacker K.P."/>
            <person name="Balassiano I."/>
            <person name="Medeiros M.A."/>
            <person name="Reis M.G."/>
            <person name="Ko A.I."/>
            <person name="Wunder E.A."/>
        </authorList>
    </citation>
    <scope>NUCLEOTIDE SEQUENCE [LARGE SCALE GENOMIC DNA]</scope>
    <source>
        <strain evidence="2">Yale</strain>
    </source>
</reference>
<evidence type="ECO:0000313" key="2">
    <source>
        <dbReference type="Proteomes" id="UP000265798"/>
    </source>
</evidence>
<organism evidence="1 2">
    <name type="scientific">Leptospira stimsonii</name>
    <dbReference type="NCBI Taxonomy" id="2202203"/>
    <lineage>
        <taxon>Bacteria</taxon>
        <taxon>Pseudomonadati</taxon>
        <taxon>Spirochaetota</taxon>
        <taxon>Spirochaetia</taxon>
        <taxon>Leptospirales</taxon>
        <taxon>Leptospiraceae</taxon>
        <taxon>Leptospira</taxon>
    </lineage>
</organism>
<dbReference type="Proteomes" id="UP000265798">
    <property type="component" value="Unassembled WGS sequence"/>
</dbReference>
<protein>
    <submittedName>
        <fullName evidence="1">Uncharacterized protein</fullName>
    </submittedName>
</protein>
<dbReference type="AlphaFoldDB" id="A0A396Z9Q1"/>
<comment type="caution">
    <text evidence="1">The sequence shown here is derived from an EMBL/GenBank/DDBJ whole genome shotgun (WGS) entry which is preliminary data.</text>
</comment>
<gene>
    <name evidence="1" type="ORF">DLM75_12965</name>
</gene>
<proteinExistence type="predicted"/>
<sequence>MFRKTNKRPFSRVLSKEGYLWSSFRLLNKAEQVLIQNKSLRYYVVNRFFHLSIETGENRCIR</sequence>
<evidence type="ECO:0000313" key="1">
    <source>
        <dbReference type="EMBL" id="RHX89860.1"/>
    </source>
</evidence>